<protein>
    <submittedName>
        <fullName evidence="1">Uncharacterized protein</fullName>
    </submittedName>
</protein>
<gene>
    <name evidence="1" type="ORF">NM208_g3068</name>
</gene>
<proteinExistence type="predicted"/>
<accession>A0ACC1SQF6</accession>
<keyword evidence="2" id="KW-1185">Reference proteome</keyword>
<sequence length="320" mass="35108">MPLIAVFGATGAQGGSVVDQLSKDPRWVIRGITRDANSDKARLLESKGAQVVNADMNDESSLVKALQGAEAIFAVTAITWESITQLGVEGTGEQELNQLINVARVAAKSPHLKHFIISTLPRSHDISNGSHRLPHFNYKQMAVDWIKVNTPGLWAKTTEFWAGWYVSNLHTMPLMQFRKLPMSEAHVLMLPASPSVVLPIAGDLQTNCGIIIDGILTAGPKAFGKIAICITDYRPLRDVVACFEQVSGKPAVFVEVSESSWRKLWGLSGLGFAAQLQFSKSHPNWHDFEPDRIITVDDLGVRERLVDFRQAMVASKGKIS</sequence>
<evidence type="ECO:0000313" key="2">
    <source>
        <dbReference type="Proteomes" id="UP001148629"/>
    </source>
</evidence>
<reference evidence="1" key="1">
    <citation type="submission" date="2022-08" db="EMBL/GenBank/DDBJ databases">
        <title>Genome Sequence of Fusarium decemcellulare.</title>
        <authorList>
            <person name="Buettner E."/>
        </authorList>
    </citation>
    <scope>NUCLEOTIDE SEQUENCE</scope>
    <source>
        <strain evidence="1">Babe19</strain>
    </source>
</reference>
<comment type="caution">
    <text evidence="1">The sequence shown here is derived from an EMBL/GenBank/DDBJ whole genome shotgun (WGS) entry which is preliminary data.</text>
</comment>
<dbReference type="Proteomes" id="UP001148629">
    <property type="component" value="Unassembled WGS sequence"/>
</dbReference>
<evidence type="ECO:0000313" key="1">
    <source>
        <dbReference type="EMBL" id="KAJ3544412.1"/>
    </source>
</evidence>
<organism evidence="1 2">
    <name type="scientific">Fusarium decemcellulare</name>
    <dbReference type="NCBI Taxonomy" id="57161"/>
    <lineage>
        <taxon>Eukaryota</taxon>
        <taxon>Fungi</taxon>
        <taxon>Dikarya</taxon>
        <taxon>Ascomycota</taxon>
        <taxon>Pezizomycotina</taxon>
        <taxon>Sordariomycetes</taxon>
        <taxon>Hypocreomycetidae</taxon>
        <taxon>Hypocreales</taxon>
        <taxon>Nectriaceae</taxon>
        <taxon>Fusarium</taxon>
        <taxon>Fusarium decemcellulare species complex</taxon>
    </lineage>
</organism>
<name>A0ACC1SQF6_9HYPO</name>
<dbReference type="EMBL" id="JANRMS010000196">
    <property type="protein sequence ID" value="KAJ3544412.1"/>
    <property type="molecule type" value="Genomic_DNA"/>
</dbReference>